<dbReference type="Proteomes" id="UP000193570">
    <property type="component" value="Unassembled WGS sequence"/>
</dbReference>
<gene>
    <name evidence="2" type="ORF">ROJ8625_03599</name>
</gene>
<dbReference type="RefSeq" id="WP_085793255.1">
    <property type="nucleotide sequence ID" value="NZ_FWFK01000007.1"/>
</dbReference>
<reference evidence="2 3" key="1">
    <citation type="submission" date="2017-03" db="EMBL/GenBank/DDBJ databases">
        <authorList>
            <person name="Afonso C.L."/>
            <person name="Miller P.J."/>
            <person name="Scott M.A."/>
            <person name="Spackman E."/>
            <person name="Goraichik I."/>
            <person name="Dimitrov K.M."/>
            <person name="Suarez D.L."/>
            <person name="Swayne D.E."/>
        </authorList>
    </citation>
    <scope>NUCLEOTIDE SEQUENCE [LARGE SCALE GENOMIC DNA]</scope>
    <source>
        <strain evidence="2 3">CECT 8625</strain>
    </source>
</reference>
<evidence type="ECO:0000313" key="2">
    <source>
        <dbReference type="EMBL" id="SLN69108.1"/>
    </source>
</evidence>
<organism evidence="2 3">
    <name type="scientific">Roseivivax jejudonensis</name>
    <dbReference type="NCBI Taxonomy" id="1529041"/>
    <lineage>
        <taxon>Bacteria</taxon>
        <taxon>Pseudomonadati</taxon>
        <taxon>Pseudomonadota</taxon>
        <taxon>Alphaproteobacteria</taxon>
        <taxon>Rhodobacterales</taxon>
        <taxon>Roseobacteraceae</taxon>
        <taxon>Roseivivax</taxon>
    </lineage>
</organism>
<sequence length="183" mass="20914">MDDDLTLERRSGLPDALRTLLESYPRPTWETHPEFEGLVRFWLDRHLMFRKLGTLLREDAEATIDGKMPPEAQRARLARYGTMLVNELHGHHQIEDHHYFPALSGLEPTLIRGFTLLDRDHEAMDGLLDRFASGANDVIGGKSEVGPFREQLLAFDSLLDRHLVDEEDLIVPVILKHGAGRMQ</sequence>
<dbReference type="EMBL" id="FWFK01000007">
    <property type="protein sequence ID" value="SLN69108.1"/>
    <property type="molecule type" value="Genomic_DNA"/>
</dbReference>
<dbReference type="AlphaFoldDB" id="A0A1X7A2Z7"/>
<evidence type="ECO:0000259" key="1">
    <source>
        <dbReference type="Pfam" id="PF01814"/>
    </source>
</evidence>
<dbReference type="Gene3D" id="1.20.120.520">
    <property type="entry name" value="nmb1532 protein domain like"/>
    <property type="match status" value="1"/>
</dbReference>
<dbReference type="Pfam" id="PF01814">
    <property type="entry name" value="Hemerythrin"/>
    <property type="match status" value="1"/>
</dbReference>
<name>A0A1X7A2Z7_9RHOB</name>
<protein>
    <recommendedName>
        <fullName evidence="1">Hemerythrin-like domain-containing protein</fullName>
    </recommendedName>
</protein>
<dbReference type="CDD" id="cd12108">
    <property type="entry name" value="Hr-like"/>
    <property type="match status" value="1"/>
</dbReference>
<proteinExistence type="predicted"/>
<keyword evidence="3" id="KW-1185">Reference proteome</keyword>
<accession>A0A1X7A2Z7</accession>
<evidence type="ECO:0000313" key="3">
    <source>
        <dbReference type="Proteomes" id="UP000193570"/>
    </source>
</evidence>
<feature type="domain" description="Hemerythrin-like" evidence="1">
    <location>
        <begin position="39"/>
        <end position="173"/>
    </location>
</feature>
<dbReference type="InterPro" id="IPR012312">
    <property type="entry name" value="Hemerythrin-like"/>
</dbReference>
<dbReference type="OrthoDB" id="6077989at2"/>